<sequence>MSAGRTVNRKIDYFLAGSYSRERRQTHVIRRAKDTKFQGL</sequence>
<dbReference type="HOGENOM" id="CLU_3297787_0_0_6"/>
<gene>
    <name evidence="1" type="ordered locus">TERTU_0905</name>
</gene>
<accession>C5BQ59</accession>
<dbReference type="KEGG" id="ttu:TERTU_0905"/>
<proteinExistence type="predicted"/>
<organism evidence="1 2">
    <name type="scientific">Teredinibacter turnerae (strain ATCC 39867 / T7901)</name>
    <dbReference type="NCBI Taxonomy" id="377629"/>
    <lineage>
        <taxon>Bacteria</taxon>
        <taxon>Pseudomonadati</taxon>
        <taxon>Pseudomonadota</taxon>
        <taxon>Gammaproteobacteria</taxon>
        <taxon>Cellvibrionales</taxon>
        <taxon>Cellvibrionaceae</taxon>
        <taxon>Teredinibacter</taxon>
    </lineage>
</organism>
<keyword evidence="2" id="KW-1185">Reference proteome</keyword>
<reference evidence="1 2" key="1">
    <citation type="journal article" date="2009" name="PLoS ONE">
        <title>The complete genome of Teredinibacter turnerae T7901: an intracellular endosymbiont of marine wood-boring bivalves (shipworms).</title>
        <authorList>
            <person name="Yang J.C."/>
            <person name="Madupu R."/>
            <person name="Durkin A.S."/>
            <person name="Ekborg N.A."/>
            <person name="Pedamallu C.S."/>
            <person name="Hostetler J.B."/>
            <person name="Radune D."/>
            <person name="Toms B.S."/>
            <person name="Henrissat B."/>
            <person name="Coutinho P.M."/>
            <person name="Schwarz S."/>
            <person name="Field L."/>
            <person name="Trindade-Silva A.E."/>
            <person name="Soares C.A.G."/>
            <person name="Elshahawi S."/>
            <person name="Hanora A."/>
            <person name="Schmidt E.W."/>
            <person name="Haygood M.G."/>
            <person name="Posfai J."/>
            <person name="Benner J."/>
            <person name="Madinger C."/>
            <person name="Nove J."/>
            <person name="Anton B."/>
            <person name="Chaudhary K."/>
            <person name="Foster J."/>
            <person name="Holman A."/>
            <person name="Kumar S."/>
            <person name="Lessard P.A."/>
            <person name="Luyten Y.A."/>
            <person name="Slatko B."/>
            <person name="Wood N."/>
            <person name="Wu B."/>
            <person name="Teplitski M."/>
            <person name="Mougous J.D."/>
            <person name="Ward N."/>
            <person name="Eisen J.A."/>
            <person name="Badger J.H."/>
            <person name="Distel D.L."/>
        </authorList>
    </citation>
    <scope>NUCLEOTIDE SEQUENCE [LARGE SCALE GENOMIC DNA]</scope>
    <source>
        <strain evidence="2">ATCC 39867 / T7901</strain>
    </source>
</reference>
<protein>
    <submittedName>
        <fullName evidence="1">Uncharacterized protein</fullName>
    </submittedName>
</protein>
<dbReference type="Proteomes" id="UP000009080">
    <property type="component" value="Chromosome"/>
</dbReference>
<dbReference type="AlphaFoldDB" id="C5BQ59"/>
<evidence type="ECO:0000313" key="2">
    <source>
        <dbReference type="Proteomes" id="UP000009080"/>
    </source>
</evidence>
<name>C5BQ59_TERTT</name>
<dbReference type="EMBL" id="CP001614">
    <property type="protein sequence ID" value="ACR13895.1"/>
    <property type="molecule type" value="Genomic_DNA"/>
</dbReference>
<evidence type="ECO:0000313" key="1">
    <source>
        <dbReference type="EMBL" id="ACR13895.1"/>
    </source>
</evidence>